<evidence type="ECO:0000313" key="1">
    <source>
        <dbReference type="EMBL" id="SHH94333.1"/>
    </source>
</evidence>
<dbReference type="InterPro" id="IPR003203">
    <property type="entry name" value="CobU/CobP"/>
</dbReference>
<evidence type="ECO:0000313" key="2">
    <source>
        <dbReference type="Proteomes" id="UP000183995"/>
    </source>
</evidence>
<name>A0A1M5X547_9FIRM</name>
<dbReference type="GO" id="GO:0043752">
    <property type="term" value="F:adenosylcobinamide kinase activity"/>
    <property type="evidence" value="ECO:0007669"/>
    <property type="project" value="InterPro"/>
</dbReference>
<dbReference type="OrthoDB" id="1766664at2"/>
<dbReference type="STRING" id="1123282.SAMN02745823_01570"/>
<accession>A0A1M5X547</accession>
<dbReference type="SUPFAM" id="SSF52540">
    <property type="entry name" value="P-loop containing nucleoside triphosphate hydrolases"/>
    <property type="match status" value="1"/>
</dbReference>
<dbReference type="Gene3D" id="3.40.50.300">
    <property type="entry name" value="P-loop containing nucleotide triphosphate hydrolases"/>
    <property type="match status" value="1"/>
</dbReference>
<dbReference type="EMBL" id="FQXV01000004">
    <property type="protein sequence ID" value="SHH94333.1"/>
    <property type="molecule type" value="Genomic_DNA"/>
</dbReference>
<dbReference type="GO" id="GO:0000166">
    <property type="term" value="F:nucleotide binding"/>
    <property type="evidence" value="ECO:0007669"/>
    <property type="project" value="InterPro"/>
</dbReference>
<dbReference type="RefSeq" id="WP_073077423.1">
    <property type="nucleotide sequence ID" value="NZ_FQXV01000004.1"/>
</dbReference>
<gene>
    <name evidence="1" type="ORF">SAMN02745823_01570</name>
</gene>
<dbReference type="GO" id="GO:0009236">
    <property type="term" value="P:cobalamin biosynthetic process"/>
    <property type="evidence" value="ECO:0007669"/>
    <property type="project" value="UniProtKB-UniPathway"/>
</dbReference>
<dbReference type="InterPro" id="IPR027417">
    <property type="entry name" value="P-loop_NTPase"/>
</dbReference>
<keyword evidence="1" id="KW-0418">Kinase</keyword>
<organism evidence="1 2">
    <name type="scientific">Sporobacter termitidis DSM 10068</name>
    <dbReference type="NCBI Taxonomy" id="1123282"/>
    <lineage>
        <taxon>Bacteria</taxon>
        <taxon>Bacillati</taxon>
        <taxon>Bacillota</taxon>
        <taxon>Clostridia</taxon>
        <taxon>Eubacteriales</taxon>
        <taxon>Oscillospiraceae</taxon>
        <taxon>Sporobacter</taxon>
    </lineage>
</organism>
<dbReference type="AlphaFoldDB" id="A0A1M5X547"/>
<keyword evidence="1" id="KW-0548">Nucleotidyltransferase</keyword>
<keyword evidence="1" id="KW-0808">Transferase</keyword>
<proteinExistence type="predicted"/>
<dbReference type="Proteomes" id="UP000183995">
    <property type="component" value="Unassembled WGS sequence"/>
</dbReference>
<dbReference type="GO" id="GO:0016779">
    <property type="term" value="F:nucleotidyltransferase activity"/>
    <property type="evidence" value="ECO:0007669"/>
    <property type="project" value="UniProtKB-KW"/>
</dbReference>
<sequence length="115" mass="12058">MILVIGGLASGKRDYVKKEFGFTDADMADAALDGRPVVYNLQNLVTASLSSVDGLLPALLLKKVVICNEVGSGVVPIDKTERGAREATGRLCVGLAEKAEKVIRICCGIPSVIKG</sequence>
<keyword evidence="2" id="KW-1185">Reference proteome</keyword>
<dbReference type="Pfam" id="PF02283">
    <property type="entry name" value="CobU"/>
    <property type="match status" value="1"/>
</dbReference>
<reference evidence="1 2" key="1">
    <citation type="submission" date="2016-11" db="EMBL/GenBank/DDBJ databases">
        <authorList>
            <person name="Jaros S."/>
            <person name="Januszkiewicz K."/>
            <person name="Wedrychowicz H."/>
        </authorList>
    </citation>
    <scope>NUCLEOTIDE SEQUENCE [LARGE SCALE GENOMIC DNA]</scope>
    <source>
        <strain evidence="1 2">DSM 10068</strain>
    </source>
</reference>
<dbReference type="UniPathway" id="UPA00148">
    <property type="reaction ID" value="UER00236"/>
</dbReference>
<protein>
    <submittedName>
        <fullName evidence="1">Adenosylcobinamide kinase /adenosylcobinamide-phosphate guanylyltransferase</fullName>
    </submittedName>
</protein>